<feature type="chain" id="PRO_5036922158" evidence="2">
    <location>
        <begin position="25"/>
        <end position="136"/>
    </location>
</feature>
<feature type="compositionally biased region" description="Basic residues" evidence="1">
    <location>
        <begin position="100"/>
        <end position="114"/>
    </location>
</feature>
<evidence type="ECO:0000313" key="4">
    <source>
        <dbReference type="Proteomes" id="UP000622890"/>
    </source>
</evidence>
<sequence length="136" mass="14509">MSSKKIVAVATASLVVAVASLGFAAYEAQRAGELAEIAAEAQINADATQRQYLASLDYRISRLEEGGQGDDGQGDDAANGQGGDAAPVYQDGSLQATRHDAHHRLDRKRLHARTRAVAFARHSHKPPRQPGVHRTS</sequence>
<proteinExistence type="predicted"/>
<gene>
    <name evidence="3" type="ORF">JJB74_16120</name>
</gene>
<dbReference type="EMBL" id="JAEPBG010000006">
    <property type="protein sequence ID" value="MBK4736149.1"/>
    <property type="molecule type" value="Genomic_DNA"/>
</dbReference>
<organism evidence="3 4">
    <name type="scientific">Noviherbaspirillum pedocola</name>
    <dbReference type="NCBI Taxonomy" id="2801341"/>
    <lineage>
        <taxon>Bacteria</taxon>
        <taxon>Pseudomonadati</taxon>
        <taxon>Pseudomonadota</taxon>
        <taxon>Betaproteobacteria</taxon>
        <taxon>Burkholderiales</taxon>
        <taxon>Oxalobacteraceae</taxon>
        <taxon>Noviherbaspirillum</taxon>
    </lineage>
</organism>
<protein>
    <submittedName>
        <fullName evidence="3">Uncharacterized protein</fullName>
    </submittedName>
</protein>
<reference evidence="3" key="1">
    <citation type="submission" date="2021-01" db="EMBL/GenBank/DDBJ databases">
        <title>Genome sequence of strain Noviherbaspirillum sp. DKR-6.</title>
        <authorList>
            <person name="Chaudhary D.K."/>
        </authorList>
    </citation>
    <scope>NUCLEOTIDE SEQUENCE</scope>
    <source>
        <strain evidence="3">DKR-6</strain>
    </source>
</reference>
<comment type="caution">
    <text evidence="3">The sequence shown here is derived from an EMBL/GenBank/DDBJ whole genome shotgun (WGS) entry which is preliminary data.</text>
</comment>
<evidence type="ECO:0000313" key="3">
    <source>
        <dbReference type="EMBL" id="MBK4736149.1"/>
    </source>
</evidence>
<keyword evidence="4" id="KW-1185">Reference proteome</keyword>
<dbReference type="AlphaFoldDB" id="A0A934W8R8"/>
<accession>A0A934W8R8</accession>
<dbReference type="Proteomes" id="UP000622890">
    <property type="component" value="Unassembled WGS sequence"/>
</dbReference>
<evidence type="ECO:0000256" key="1">
    <source>
        <dbReference type="SAM" id="MobiDB-lite"/>
    </source>
</evidence>
<name>A0A934W8R8_9BURK</name>
<dbReference type="RefSeq" id="WP_200593303.1">
    <property type="nucleotide sequence ID" value="NZ_JAEPBG010000006.1"/>
</dbReference>
<feature type="region of interest" description="Disordered" evidence="1">
    <location>
        <begin position="63"/>
        <end position="136"/>
    </location>
</feature>
<evidence type="ECO:0000256" key="2">
    <source>
        <dbReference type="SAM" id="SignalP"/>
    </source>
</evidence>
<keyword evidence="2" id="KW-0732">Signal</keyword>
<feature type="signal peptide" evidence="2">
    <location>
        <begin position="1"/>
        <end position="24"/>
    </location>
</feature>